<comment type="similarity">
    <text evidence="4">Belongs to the Maf family. YhdE subfamily.</text>
</comment>
<evidence type="ECO:0000256" key="1">
    <source>
        <dbReference type="ARBA" id="ARBA00001968"/>
    </source>
</evidence>
<dbReference type="PANTHER" id="PTHR43213:SF5">
    <property type="entry name" value="BIFUNCTIONAL DTTP_UTP PYROPHOSPHATASE_METHYLTRANSFERASE PROTEIN-RELATED"/>
    <property type="match status" value="1"/>
</dbReference>
<dbReference type="GO" id="GO:0036218">
    <property type="term" value="F:dTTP diphosphatase activity"/>
    <property type="evidence" value="ECO:0007669"/>
    <property type="project" value="RHEA"/>
</dbReference>
<evidence type="ECO:0000256" key="3">
    <source>
        <dbReference type="ARBA" id="ARBA00023080"/>
    </source>
</evidence>
<dbReference type="PIRSF" id="PIRSF006305">
    <property type="entry name" value="Maf"/>
    <property type="match status" value="1"/>
</dbReference>
<dbReference type="PANTHER" id="PTHR43213">
    <property type="entry name" value="BIFUNCTIONAL DTTP/UTP PYROPHOSPHATASE/METHYLTRANSFERASE PROTEIN-RELATED"/>
    <property type="match status" value="1"/>
</dbReference>
<dbReference type="Proteomes" id="UP000192906">
    <property type="component" value="Unassembled WGS sequence"/>
</dbReference>
<evidence type="ECO:0000256" key="4">
    <source>
        <dbReference type="HAMAP-Rule" id="MF_00528"/>
    </source>
</evidence>
<feature type="site" description="Important for substrate specificity" evidence="4">
    <location>
        <position position="160"/>
    </location>
</feature>
<comment type="subcellular location">
    <subcellularLocation>
        <location evidence="4">Cytoplasm</location>
    </subcellularLocation>
</comment>
<dbReference type="OrthoDB" id="9807767at2"/>
<dbReference type="Pfam" id="PF02545">
    <property type="entry name" value="Maf"/>
    <property type="match status" value="1"/>
</dbReference>
<dbReference type="RefSeq" id="WP_085097432.1">
    <property type="nucleotide sequence ID" value="NZ_FWZU01000001.1"/>
</dbReference>
<sequence>MKIYNTLKYLVLGSGSPRRKELLSSVGLQFETKPATCEEPPARKGQLPEDYAIEMALMKARNVASLTPQAIVIGADTIVARDMDILGKPHSNTDAFETLKSLCGRSHKVITGCAIVSENGKEISFAVTTEVEFINCDEAAIKAYVATGEPDDKAGSYAIQGQGAFLVKGICGSYTNVVGLPLARVIEVLIKMGVVVPMGGQDLSRS</sequence>
<keyword evidence="6" id="KW-1185">Reference proteome</keyword>
<comment type="cofactor">
    <cofactor evidence="1 4">
        <name>a divalent metal cation</name>
        <dbReference type="ChEBI" id="CHEBI:60240"/>
    </cofactor>
</comment>
<dbReference type="HAMAP" id="MF_00528">
    <property type="entry name" value="Maf"/>
    <property type="match status" value="1"/>
</dbReference>
<dbReference type="InterPro" id="IPR003697">
    <property type="entry name" value="Maf-like"/>
</dbReference>
<organism evidence="5 6">
    <name type="scientific">Desulfovibrio gilichinskyi</name>
    <dbReference type="NCBI Taxonomy" id="1519643"/>
    <lineage>
        <taxon>Bacteria</taxon>
        <taxon>Pseudomonadati</taxon>
        <taxon>Thermodesulfobacteriota</taxon>
        <taxon>Desulfovibrionia</taxon>
        <taxon>Desulfovibrionales</taxon>
        <taxon>Desulfovibrionaceae</taxon>
        <taxon>Desulfovibrio</taxon>
    </lineage>
</organism>
<evidence type="ECO:0000313" key="6">
    <source>
        <dbReference type="Proteomes" id="UP000192906"/>
    </source>
</evidence>
<comment type="catalytic activity">
    <reaction evidence="4">
        <text>UTP + H2O = UMP + diphosphate + H(+)</text>
        <dbReference type="Rhea" id="RHEA:29395"/>
        <dbReference type="ChEBI" id="CHEBI:15377"/>
        <dbReference type="ChEBI" id="CHEBI:15378"/>
        <dbReference type="ChEBI" id="CHEBI:33019"/>
        <dbReference type="ChEBI" id="CHEBI:46398"/>
        <dbReference type="ChEBI" id="CHEBI:57865"/>
        <dbReference type="EC" id="3.6.1.9"/>
    </reaction>
</comment>
<evidence type="ECO:0000313" key="5">
    <source>
        <dbReference type="EMBL" id="SME90145.1"/>
    </source>
</evidence>
<dbReference type="EC" id="3.6.1.9" evidence="4"/>
<name>A0A1X7C544_9BACT</name>
<proteinExistence type="inferred from homology"/>
<evidence type="ECO:0000256" key="2">
    <source>
        <dbReference type="ARBA" id="ARBA00022801"/>
    </source>
</evidence>
<accession>A0A1X7C544</accession>
<keyword evidence="3 4" id="KW-0546">Nucleotide metabolism</keyword>
<keyword evidence="2 4" id="KW-0378">Hydrolase</keyword>
<dbReference type="CDD" id="cd00555">
    <property type="entry name" value="Maf"/>
    <property type="match status" value="1"/>
</dbReference>
<feature type="site" description="Important for substrate specificity" evidence="4">
    <location>
        <position position="77"/>
    </location>
</feature>
<dbReference type="STRING" id="1519643.SAMN06295933_0360"/>
<reference evidence="6" key="1">
    <citation type="submission" date="2017-04" db="EMBL/GenBank/DDBJ databases">
        <authorList>
            <person name="Varghese N."/>
            <person name="Submissions S."/>
        </authorList>
    </citation>
    <scope>NUCLEOTIDE SEQUENCE [LARGE SCALE GENOMIC DNA]</scope>
    <source>
        <strain evidence="6">K3S</strain>
    </source>
</reference>
<dbReference type="GO" id="GO:0005737">
    <property type="term" value="C:cytoplasm"/>
    <property type="evidence" value="ECO:0007669"/>
    <property type="project" value="UniProtKB-SubCell"/>
</dbReference>
<gene>
    <name evidence="5" type="ORF">SAMN06295933_0360</name>
</gene>
<dbReference type="AlphaFoldDB" id="A0A1X7C544"/>
<comment type="function">
    <text evidence="4">Nucleoside triphosphate pyrophosphatase that hydrolyzes dTTP and UTP. May have a dual role in cell division arrest and in preventing the incorporation of modified nucleotides into cellular nucleic acids.</text>
</comment>
<protein>
    <recommendedName>
        <fullName evidence="4">dTTP/UTP pyrophosphatase</fullName>
        <shortName evidence="4">dTTPase/UTPase</shortName>
        <ecNumber evidence="4">3.6.1.9</ecNumber>
    </recommendedName>
    <alternativeName>
        <fullName evidence="4">Nucleoside triphosphate pyrophosphatase</fullName>
    </alternativeName>
    <alternativeName>
        <fullName evidence="4">Nucleotide pyrophosphatase</fullName>
        <shortName evidence="4">Nucleotide PPase</shortName>
    </alternativeName>
</protein>
<dbReference type="GO" id="GO:0009117">
    <property type="term" value="P:nucleotide metabolic process"/>
    <property type="evidence" value="ECO:0007669"/>
    <property type="project" value="UniProtKB-KW"/>
</dbReference>
<dbReference type="SUPFAM" id="SSF52972">
    <property type="entry name" value="ITPase-like"/>
    <property type="match status" value="1"/>
</dbReference>
<dbReference type="GO" id="GO:0036221">
    <property type="term" value="F:UTP diphosphatase activity"/>
    <property type="evidence" value="ECO:0007669"/>
    <property type="project" value="RHEA"/>
</dbReference>
<dbReference type="NCBIfam" id="TIGR00172">
    <property type="entry name" value="maf"/>
    <property type="match status" value="1"/>
</dbReference>
<dbReference type="Gene3D" id="3.90.950.10">
    <property type="match status" value="1"/>
</dbReference>
<feature type="site" description="Important for substrate specificity" evidence="4">
    <location>
        <position position="18"/>
    </location>
</feature>
<comment type="catalytic activity">
    <reaction evidence="4">
        <text>dTTP + H2O = dTMP + diphosphate + H(+)</text>
        <dbReference type="Rhea" id="RHEA:28534"/>
        <dbReference type="ChEBI" id="CHEBI:15377"/>
        <dbReference type="ChEBI" id="CHEBI:15378"/>
        <dbReference type="ChEBI" id="CHEBI:33019"/>
        <dbReference type="ChEBI" id="CHEBI:37568"/>
        <dbReference type="ChEBI" id="CHEBI:63528"/>
        <dbReference type="EC" id="3.6.1.9"/>
    </reaction>
</comment>
<keyword evidence="4" id="KW-0963">Cytoplasm</keyword>
<comment type="caution">
    <text evidence="4">Lacks conserved residue(s) required for the propagation of feature annotation.</text>
</comment>
<dbReference type="InterPro" id="IPR029001">
    <property type="entry name" value="ITPase-like_fam"/>
</dbReference>
<feature type="active site" description="Proton acceptor" evidence="4">
    <location>
        <position position="76"/>
    </location>
</feature>
<dbReference type="EMBL" id="FWZU01000001">
    <property type="protein sequence ID" value="SME90145.1"/>
    <property type="molecule type" value="Genomic_DNA"/>
</dbReference>